<protein>
    <submittedName>
        <fullName evidence="4">Helix-turn-helix transcriptional regulator</fullName>
    </submittedName>
</protein>
<gene>
    <name evidence="4" type="ORF">JI741_17860</name>
</gene>
<dbReference type="PANTHER" id="PTHR47893:SF1">
    <property type="entry name" value="REGULATORY PROTEIN PCHR"/>
    <property type="match status" value="1"/>
</dbReference>
<dbReference type="EMBL" id="JAERRB010000006">
    <property type="protein sequence ID" value="MBL0743101.1"/>
    <property type="molecule type" value="Genomic_DNA"/>
</dbReference>
<accession>A0ABS1KUH3</accession>
<dbReference type="RefSeq" id="WP_202012114.1">
    <property type="nucleotide sequence ID" value="NZ_JAERRB010000006.1"/>
</dbReference>
<keyword evidence="5" id="KW-1185">Reference proteome</keyword>
<dbReference type="Pfam" id="PF12833">
    <property type="entry name" value="HTH_18"/>
    <property type="match status" value="1"/>
</dbReference>
<evidence type="ECO:0000313" key="4">
    <source>
        <dbReference type="EMBL" id="MBL0743101.1"/>
    </source>
</evidence>
<dbReference type="InterPro" id="IPR053142">
    <property type="entry name" value="PchR_regulatory_protein"/>
</dbReference>
<dbReference type="SMART" id="SM00342">
    <property type="entry name" value="HTH_ARAC"/>
    <property type="match status" value="1"/>
</dbReference>
<name>A0ABS1KUH3_9BACT</name>
<dbReference type="Gene3D" id="1.10.10.60">
    <property type="entry name" value="Homeodomain-like"/>
    <property type="match status" value="1"/>
</dbReference>
<dbReference type="PROSITE" id="PS01124">
    <property type="entry name" value="HTH_ARAC_FAMILY_2"/>
    <property type="match status" value="1"/>
</dbReference>
<evidence type="ECO:0000256" key="1">
    <source>
        <dbReference type="ARBA" id="ARBA00023015"/>
    </source>
</evidence>
<comment type="caution">
    <text evidence="4">The sequence shown here is derived from an EMBL/GenBank/DDBJ whole genome shotgun (WGS) entry which is preliminary data.</text>
</comment>
<dbReference type="InterPro" id="IPR009057">
    <property type="entry name" value="Homeodomain-like_sf"/>
</dbReference>
<sequence>MEEKIVVQIEGGSRESTVWTCDDIRLGHTRSRCAVNTTFSASSQSDVVRLHFGMRGDYRFTYQQLGQTFDLIGSHHNLMYSQGFDMTVQNKTAEIETFGIQFPKDTFIAYTQNTTPELEKFSNDVLAGRSVMLSPHWGAIDPGIQTAIQQILHNAYTGDVKKMFLLSKSVELLVLSAEACTKPVVRGEPFLKSKTDKEKIIAVRDLVNARAHCPPNLSEIARAVGLNEYKLKRGFKEIFDTTVFGYLTAQRLHLAERYLRDTRKTAAEISSELGYATPQHFNNAFKKKFGMTPFAVRKNPENAIRET</sequence>
<keyword evidence="2" id="KW-0804">Transcription</keyword>
<dbReference type="SUPFAM" id="SSF46689">
    <property type="entry name" value="Homeodomain-like"/>
    <property type="match status" value="2"/>
</dbReference>
<dbReference type="Proteomes" id="UP000613030">
    <property type="component" value="Unassembled WGS sequence"/>
</dbReference>
<dbReference type="PANTHER" id="PTHR47893">
    <property type="entry name" value="REGULATORY PROTEIN PCHR"/>
    <property type="match status" value="1"/>
</dbReference>
<organism evidence="4 5">
    <name type="scientific">Chryseolinea lacunae</name>
    <dbReference type="NCBI Taxonomy" id="2801331"/>
    <lineage>
        <taxon>Bacteria</taxon>
        <taxon>Pseudomonadati</taxon>
        <taxon>Bacteroidota</taxon>
        <taxon>Cytophagia</taxon>
        <taxon>Cytophagales</taxon>
        <taxon>Fulvivirgaceae</taxon>
        <taxon>Chryseolinea</taxon>
    </lineage>
</organism>
<evidence type="ECO:0000313" key="5">
    <source>
        <dbReference type="Proteomes" id="UP000613030"/>
    </source>
</evidence>
<feature type="domain" description="HTH araC/xylS-type" evidence="3">
    <location>
        <begin position="201"/>
        <end position="299"/>
    </location>
</feature>
<keyword evidence="1" id="KW-0805">Transcription regulation</keyword>
<proteinExistence type="predicted"/>
<evidence type="ECO:0000259" key="3">
    <source>
        <dbReference type="PROSITE" id="PS01124"/>
    </source>
</evidence>
<reference evidence="4 5" key="1">
    <citation type="submission" date="2021-01" db="EMBL/GenBank/DDBJ databases">
        <title>Chryseolinea sp. Jin1 Genome sequencing and assembly.</title>
        <authorList>
            <person name="Kim I."/>
        </authorList>
    </citation>
    <scope>NUCLEOTIDE SEQUENCE [LARGE SCALE GENOMIC DNA]</scope>
    <source>
        <strain evidence="4 5">Jin1</strain>
    </source>
</reference>
<dbReference type="InterPro" id="IPR018060">
    <property type="entry name" value="HTH_AraC"/>
</dbReference>
<evidence type="ECO:0000256" key="2">
    <source>
        <dbReference type="ARBA" id="ARBA00023163"/>
    </source>
</evidence>